<feature type="compositionally biased region" description="Acidic residues" evidence="1">
    <location>
        <begin position="67"/>
        <end position="101"/>
    </location>
</feature>
<dbReference type="GO" id="GO:0016020">
    <property type="term" value="C:membrane"/>
    <property type="evidence" value="ECO:0007669"/>
    <property type="project" value="TreeGrafter"/>
</dbReference>
<name>A0A1L0BDF5_9ASCO</name>
<dbReference type="PANTHER" id="PTHR41807:SF1">
    <property type="entry name" value="GLUTATHIONE TRANSFERASE 3"/>
    <property type="match status" value="1"/>
</dbReference>
<evidence type="ECO:0000256" key="2">
    <source>
        <dbReference type="SAM" id="Phobius"/>
    </source>
</evidence>
<feature type="transmembrane region" description="Helical" evidence="2">
    <location>
        <begin position="158"/>
        <end position="175"/>
    </location>
</feature>
<dbReference type="AlphaFoldDB" id="A0A1L0BDF5"/>
<protein>
    <submittedName>
        <fullName evidence="3">CIC11C00000004635</fullName>
    </submittedName>
</protein>
<dbReference type="InterPro" id="IPR038872">
    <property type="entry name" value="Put_GTT3"/>
</dbReference>
<keyword evidence="2" id="KW-0472">Membrane</keyword>
<organism evidence="3 4">
    <name type="scientific">Sungouiella intermedia</name>
    <dbReference type="NCBI Taxonomy" id="45354"/>
    <lineage>
        <taxon>Eukaryota</taxon>
        <taxon>Fungi</taxon>
        <taxon>Dikarya</taxon>
        <taxon>Ascomycota</taxon>
        <taxon>Saccharomycotina</taxon>
        <taxon>Pichiomycetes</taxon>
        <taxon>Metschnikowiaceae</taxon>
        <taxon>Sungouiella</taxon>
    </lineage>
</organism>
<keyword evidence="2" id="KW-0812">Transmembrane</keyword>
<dbReference type="Proteomes" id="UP000182259">
    <property type="component" value="Chromosome I"/>
</dbReference>
<feature type="transmembrane region" description="Helical" evidence="2">
    <location>
        <begin position="209"/>
        <end position="233"/>
    </location>
</feature>
<dbReference type="PANTHER" id="PTHR41807">
    <property type="entry name" value="GLUTATHIONE TRANSFERASE 3"/>
    <property type="match status" value="1"/>
</dbReference>
<feature type="transmembrane region" description="Helical" evidence="2">
    <location>
        <begin position="268"/>
        <end position="290"/>
    </location>
</feature>
<sequence length="341" mass="38953">MSEFKSFKKADLAKVAKTVGITVRSKDTKQLLLEKIESFIEEFPERAKELIEASADEVEVATLVEVDATDDEDAEDAEDVEEEETEDAEDEEADAEDEEDKDYNAPPPIDLKELIVDPAIGLFEKTYESVLEFFDLVGITTLEANDDLREKLSRTVSLNYLELAVEAGYFLYFYVPLVAVKHNKLIHQVFRDNIPQLNDISFPIPDFTALANFTVVSIILNWSLYAVFIPLLFSYYVNFSRRVVVIEDEDDDEEDTSFVIRLYKYDPFVFALTKVVIFYFIFKNGALTTIDTYKGIVHALKNHLFIQLGIYHRFVSGLGNFPLIIGVANVVIGLYSQFEDY</sequence>
<evidence type="ECO:0000313" key="4">
    <source>
        <dbReference type="Proteomes" id="UP000182259"/>
    </source>
</evidence>
<keyword evidence="2" id="KW-1133">Transmembrane helix</keyword>
<dbReference type="EMBL" id="LT635764">
    <property type="protein sequence ID" value="SGZ49457.1"/>
    <property type="molecule type" value="Genomic_DNA"/>
</dbReference>
<proteinExistence type="predicted"/>
<gene>
    <name evidence="3" type="ORF">SAMEA4029009_CIC11G00000004635</name>
</gene>
<reference evidence="3 4" key="1">
    <citation type="submission" date="2016-10" db="EMBL/GenBank/DDBJ databases">
        <authorList>
            <person name="de Groot N.N."/>
        </authorList>
    </citation>
    <scope>NUCLEOTIDE SEQUENCE [LARGE SCALE GENOMIC DNA]</scope>
    <source>
        <strain evidence="3 4">PYCC 4715</strain>
    </source>
</reference>
<feature type="transmembrane region" description="Helical" evidence="2">
    <location>
        <begin position="310"/>
        <end position="335"/>
    </location>
</feature>
<feature type="region of interest" description="Disordered" evidence="1">
    <location>
        <begin position="62"/>
        <end position="109"/>
    </location>
</feature>
<evidence type="ECO:0000313" key="3">
    <source>
        <dbReference type="EMBL" id="SGZ49457.1"/>
    </source>
</evidence>
<accession>A0A1L0BDF5</accession>
<evidence type="ECO:0000256" key="1">
    <source>
        <dbReference type="SAM" id="MobiDB-lite"/>
    </source>
</evidence>